<name>A0AAN7L5P5_9MYRT</name>
<dbReference type="InterPro" id="IPR001245">
    <property type="entry name" value="Ser-Thr/Tyr_kinase_cat_dom"/>
</dbReference>
<evidence type="ECO:0000256" key="19">
    <source>
        <dbReference type="SAM" id="MobiDB-lite"/>
    </source>
</evidence>
<evidence type="ECO:0000256" key="10">
    <source>
        <dbReference type="ARBA" id="ARBA00022741"/>
    </source>
</evidence>
<dbReference type="PANTHER" id="PTHR45631:SF206">
    <property type="entry name" value="PROTEIN KINASE DOMAIN-CONTAINING PROTEIN"/>
    <property type="match status" value="1"/>
</dbReference>
<evidence type="ECO:0000256" key="13">
    <source>
        <dbReference type="ARBA" id="ARBA00022989"/>
    </source>
</evidence>
<evidence type="ECO:0000256" key="15">
    <source>
        <dbReference type="ARBA" id="ARBA00023170"/>
    </source>
</evidence>
<feature type="domain" description="Protein kinase" evidence="22">
    <location>
        <begin position="560"/>
        <end position="836"/>
    </location>
</feature>
<keyword evidence="10 18" id="KW-0547">Nucleotide-binding</keyword>
<comment type="subcellular location">
    <subcellularLocation>
        <location evidence="1">Membrane</location>
        <topology evidence="1">Single-pass membrane protein</topology>
    </subcellularLocation>
</comment>
<proteinExistence type="predicted"/>
<keyword evidence="8 21" id="KW-0732">Signal</keyword>
<reference evidence="23 24" key="1">
    <citation type="journal article" date="2023" name="Hortic Res">
        <title>Pangenome of water caltrop reveals structural variations and asymmetric subgenome divergence after allopolyploidization.</title>
        <authorList>
            <person name="Zhang X."/>
            <person name="Chen Y."/>
            <person name="Wang L."/>
            <person name="Yuan Y."/>
            <person name="Fang M."/>
            <person name="Shi L."/>
            <person name="Lu R."/>
            <person name="Comes H.P."/>
            <person name="Ma Y."/>
            <person name="Chen Y."/>
            <person name="Huang G."/>
            <person name="Zhou Y."/>
            <person name="Zheng Z."/>
            <person name="Qiu Y."/>
        </authorList>
    </citation>
    <scope>NUCLEOTIDE SEQUENCE [LARGE SCALE GENOMIC DNA]</scope>
    <source>
        <tissue evidence="23">Roots</tissue>
    </source>
</reference>
<dbReference type="Pfam" id="PF12819">
    <property type="entry name" value="Malectin_like"/>
    <property type="match status" value="1"/>
</dbReference>
<feature type="signal peptide" evidence="21">
    <location>
        <begin position="1"/>
        <end position="22"/>
    </location>
</feature>
<dbReference type="GO" id="GO:0005524">
    <property type="term" value="F:ATP binding"/>
    <property type="evidence" value="ECO:0007669"/>
    <property type="project" value="UniProtKB-UniRule"/>
</dbReference>
<dbReference type="PROSITE" id="PS51450">
    <property type="entry name" value="LRR"/>
    <property type="match status" value="1"/>
</dbReference>
<dbReference type="SMART" id="SM00220">
    <property type="entry name" value="S_TKc"/>
    <property type="match status" value="1"/>
</dbReference>
<dbReference type="EC" id="2.7.11.1" evidence="2"/>
<keyword evidence="6" id="KW-0808">Transferase</keyword>
<evidence type="ECO:0000313" key="23">
    <source>
        <dbReference type="EMBL" id="KAK4778049.1"/>
    </source>
</evidence>
<keyword evidence="9" id="KW-0677">Repeat</keyword>
<evidence type="ECO:0000256" key="1">
    <source>
        <dbReference type="ARBA" id="ARBA00004167"/>
    </source>
</evidence>
<keyword evidence="15" id="KW-0675">Receptor</keyword>
<dbReference type="InterPro" id="IPR024788">
    <property type="entry name" value="Malectin-like_Carb-bd_dom"/>
</dbReference>
<keyword evidence="24" id="KW-1185">Reference proteome</keyword>
<dbReference type="AlphaFoldDB" id="A0AAN7L5P5"/>
<evidence type="ECO:0000259" key="22">
    <source>
        <dbReference type="PROSITE" id="PS50011"/>
    </source>
</evidence>
<keyword evidence="14 20" id="KW-0472">Membrane</keyword>
<evidence type="ECO:0000256" key="12">
    <source>
        <dbReference type="ARBA" id="ARBA00022840"/>
    </source>
</evidence>
<dbReference type="PROSITE" id="PS00108">
    <property type="entry name" value="PROTEIN_KINASE_ST"/>
    <property type="match status" value="1"/>
</dbReference>
<dbReference type="Pfam" id="PF13855">
    <property type="entry name" value="LRR_8"/>
    <property type="match status" value="1"/>
</dbReference>
<dbReference type="EMBL" id="JAXIOK010000002">
    <property type="protein sequence ID" value="KAK4778049.1"/>
    <property type="molecule type" value="Genomic_DNA"/>
</dbReference>
<feature type="transmembrane region" description="Helical" evidence="20">
    <location>
        <begin position="505"/>
        <end position="528"/>
    </location>
</feature>
<dbReference type="Gene3D" id="1.10.510.10">
    <property type="entry name" value="Transferase(Phosphotransferase) domain 1"/>
    <property type="match status" value="1"/>
</dbReference>
<feature type="chain" id="PRO_5042892459" description="non-specific serine/threonine protein kinase" evidence="21">
    <location>
        <begin position="23"/>
        <end position="874"/>
    </location>
</feature>
<keyword evidence="11" id="KW-0418">Kinase</keyword>
<evidence type="ECO:0000256" key="9">
    <source>
        <dbReference type="ARBA" id="ARBA00022737"/>
    </source>
</evidence>
<evidence type="ECO:0000256" key="16">
    <source>
        <dbReference type="ARBA" id="ARBA00047899"/>
    </source>
</evidence>
<dbReference type="InterPro" id="IPR017441">
    <property type="entry name" value="Protein_kinase_ATP_BS"/>
</dbReference>
<dbReference type="PROSITE" id="PS50011">
    <property type="entry name" value="PROTEIN_KINASE_DOM"/>
    <property type="match status" value="1"/>
</dbReference>
<dbReference type="SUPFAM" id="SSF52058">
    <property type="entry name" value="L domain-like"/>
    <property type="match status" value="1"/>
</dbReference>
<evidence type="ECO:0000256" key="7">
    <source>
        <dbReference type="ARBA" id="ARBA00022692"/>
    </source>
</evidence>
<dbReference type="SUPFAM" id="SSF56112">
    <property type="entry name" value="Protein kinase-like (PK-like)"/>
    <property type="match status" value="1"/>
</dbReference>
<evidence type="ECO:0000256" key="14">
    <source>
        <dbReference type="ARBA" id="ARBA00023136"/>
    </source>
</evidence>
<keyword evidence="5" id="KW-0433">Leucine-rich repeat</keyword>
<evidence type="ECO:0000256" key="3">
    <source>
        <dbReference type="ARBA" id="ARBA00022527"/>
    </source>
</evidence>
<keyword evidence="13 20" id="KW-1133">Transmembrane helix</keyword>
<dbReference type="InterPro" id="IPR000719">
    <property type="entry name" value="Prot_kinase_dom"/>
</dbReference>
<feature type="binding site" evidence="18">
    <location>
        <position position="588"/>
    </location>
    <ligand>
        <name>ATP</name>
        <dbReference type="ChEBI" id="CHEBI:30616"/>
    </ligand>
</feature>
<dbReference type="Pfam" id="PF07714">
    <property type="entry name" value="PK_Tyr_Ser-Thr"/>
    <property type="match status" value="1"/>
</dbReference>
<dbReference type="InterPro" id="IPR011009">
    <property type="entry name" value="Kinase-like_dom_sf"/>
</dbReference>
<evidence type="ECO:0000256" key="21">
    <source>
        <dbReference type="SAM" id="SignalP"/>
    </source>
</evidence>
<evidence type="ECO:0000256" key="17">
    <source>
        <dbReference type="ARBA" id="ARBA00048679"/>
    </source>
</evidence>
<comment type="caution">
    <text evidence="23">The sequence shown here is derived from an EMBL/GenBank/DDBJ whole genome shotgun (WGS) entry which is preliminary data.</text>
</comment>
<dbReference type="GO" id="GO:0004674">
    <property type="term" value="F:protein serine/threonine kinase activity"/>
    <property type="evidence" value="ECO:0007669"/>
    <property type="project" value="UniProtKB-KW"/>
</dbReference>
<evidence type="ECO:0000256" key="18">
    <source>
        <dbReference type="PROSITE-ProRule" id="PRU10141"/>
    </source>
</evidence>
<dbReference type="FunFam" id="3.30.200.20:FF:000394">
    <property type="entry name" value="Leucine-rich repeat receptor-like protein kinase"/>
    <property type="match status" value="1"/>
</dbReference>
<dbReference type="GO" id="GO:0016020">
    <property type="term" value="C:membrane"/>
    <property type="evidence" value="ECO:0007669"/>
    <property type="project" value="UniProtKB-SubCell"/>
</dbReference>
<comment type="catalytic activity">
    <reaction evidence="17">
        <text>L-seryl-[protein] + ATP = O-phospho-L-seryl-[protein] + ADP + H(+)</text>
        <dbReference type="Rhea" id="RHEA:17989"/>
        <dbReference type="Rhea" id="RHEA-COMP:9863"/>
        <dbReference type="Rhea" id="RHEA-COMP:11604"/>
        <dbReference type="ChEBI" id="CHEBI:15378"/>
        <dbReference type="ChEBI" id="CHEBI:29999"/>
        <dbReference type="ChEBI" id="CHEBI:30616"/>
        <dbReference type="ChEBI" id="CHEBI:83421"/>
        <dbReference type="ChEBI" id="CHEBI:456216"/>
        <dbReference type="EC" id="2.7.11.1"/>
    </reaction>
</comment>
<evidence type="ECO:0000313" key="24">
    <source>
        <dbReference type="Proteomes" id="UP001345219"/>
    </source>
</evidence>
<dbReference type="PROSITE" id="PS00107">
    <property type="entry name" value="PROTEIN_KINASE_ATP"/>
    <property type="match status" value="1"/>
</dbReference>
<dbReference type="InterPro" id="IPR032675">
    <property type="entry name" value="LRR_dom_sf"/>
</dbReference>
<keyword evidence="7 20" id="KW-0812">Transmembrane</keyword>
<evidence type="ECO:0000256" key="6">
    <source>
        <dbReference type="ARBA" id="ARBA00022679"/>
    </source>
</evidence>
<dbReference type="FunFam" id="3.80.10.10:FF:000129">
    <property type="entry name" value="Leucine-rich repeat receptor-like kinase"/>
    <property type="match status" value="1"/>
</dbReference>
<dbReference type="Gene3D" id="3.80.10.10">
    <property type="entry name" value="Ribonuclease Inhibitor"/>
    <property type="match status" value="1"/>
</dbReference>
<keyword evidence="3" id="KW-0723">Serine/threonine-protein kinase</keyword>
<evidence type="ECO:0000256" key="4">
    <source>
        <dbReference type="ARBA" id="ARBA00022553"/>
    </source>
</evidence>
<sequence length="874" mass="97677">MQVWFLLLVACFAIAALDVAQTQDQNPAGFINIDCGAPNNYYDNSLGLYYYTDAGFIDSGESRQISTVFINENIMQQAKNLRVFYNGTRNCYTIRPDKGKGNKYVIRASFYYGNHDGTNQGPTFDLYIGTDYWDTMDWSRFVYYEIIHVPSTDDIQVCLVNTGKGYPFISTLELRSLDSSVYQVDSTATLFNNWRYDIGGSGTYRYPQDVYDRIWSRKSNNDWVTFNTTATTSLSSNNDAYKAPAEVLQTAQRVTDVNSSIFLYWNTSSNYKWGIYFHFAELEALPSGQRREFTLSVNGNLTKTVSLEYLKPVTVASALVSGSKINFSISATKQSGKYPPILNAVEFYTIIEHLNTPTSIDDITAIKGVKKVYNINKESWQGDPCVPMNLTWEGLGCSYDNPPRITTLNLSSSKLNGDLSASFSNLSALVSLDLSGNELTGQLPQWLAEMANLKTLNLSGNNFTGSIPESLQKKVNDQSLQLSVVNNPNLCVEDSCKPKKKKNSVIVPVIAAVAGSVAVLLLVLVIIWRIKSRRGKGATKGALKSKNRPFTYREVLKITDNLKTIIGEGGFGKVYIGKLENDNKVAVKMLSRTSQQGYKEFLAEAQLLMIVHHRNLVSLVGYCDDTENMALIYEFMEYGNLRQHLSDQRTSSHILTWNERLRIAVDAAQGLDYLHNGCKPPIVHRDLKTPNILLNENMQAKIADFGLSKAFAAENDSYISTRPAGTPGYLDPEFQTSGNLNKKSDVYSFGVILLELITGYPPVIRSANGHMHILQWVKTFIERGDVQSIVDPRLQGNFNINSAWKLVEIAMSCLPPTAIQRPDISHVLAELKECWEMETASNRNQRLEDGRRGSMESFDMNSTEASFGSAPSAR</sequence>
<organism evidence="23 24">
    <name type="scientific">Trapa incisa</name>
    <dbReference type="NCBI Taxonomy" id="236973"/>
    <lineage>
        <taxon>Eukaryota</taxon>
        <taxon>Viridiplantae</taxon>
        <taxon>Streptophyta</taxon>
        <taxon>Embryophyta</taxon>
        <taxon>Tracheophyta</taxon>
        <taxon>Spermatophyta</taxon>
        <taxon>Magnoliopsida</taxon>
        <taxon>eudicotyledons</taxon>
        <taxon>Gunneridae</taxon>
        <taxon>Pentapetalae</taxon>
        <taxon>rosids</taxon>
        <taxon>malvids</taxon>
        <taxon>Myrtales</taxon>
        <taxon>Lythraceae</taxon>
        <taxon>Trapa</taxon>
    </lineage>
</organism>
<dbReference type="Proteomes" id="UP001345219">
    <property type="component" value="Chromosome 14"/>
</dbReference>
<dbReference type="PANTHER" id="PTHR45631">
    <property type="entry name" value="OS07G0107800 PROTEIN-RELATED"/>
    <property type="match status" value="1"/>
</dbReference>
<dbReference type="InterPro" id="IPR008271">
    <property type="entry name" value="Ser/Thr_kinase_AS"/>
</dbReference>
<keyword evidence="12 18" id="KW-0067">ATP-binding</keyword>
<protein>
    <recommendedName>
        <fullName evidence="2">non-specific serine/threonine protein kinase</fullName>
        <ecNumber evidence="2">2.7.11.1</ecNumber>
    </recommendedName>
</protein>
<keyword evidence="4" id="KW-0597">Phosphoprotein</keyword>
<accession>A0AAN7L5P5</accession>
<evidence type="ECO:0000256" key="11">
    <source>
        <dbReference type="ARBA" id="ARBA00022777"/>
    </source>
</evidence>
<evidence type="ECO:0000256" key="20">
    <source>
        <dbReference type="SAM" id="Phobius"/>
    </source>
</evidence>
<feature type="region of interest" description="Disordered" evidence="19">
    <location>
        <begin position="843"/>
        <end position="874"/>
    </location>
</feature>
<dbReference type="CDD" id="cd14066">
    <property type="entry name" value="STKc_IRAK"/>
    <property type="match status" value="1"/>
</dbReference>
<evidence type="ECO:0000256" key="8">
    <source>
        <dbReference type="ARBA" id="ARBA00022729"/>
    </source>
</evidence>
<dbReference type="FunFam" id="1.10.510.10:FF:000146">
    <property type="entry name" value="LRR receptor-like serine/threonine-protein kinase IOS1"/>
    <property type="match status" value="1"/>
</dbReference>
<gene>
    <name evidence="23" type="ORF">SAY87_018236</name>
</gene>
<evidence type="ECO:0000256" key="2">
    <source>
        <dbReference type="ARBA" id="ARBA00012513"/>
    </source>
</evidence>
<dbReference type="InterPro" id="IPR001611">
    <property type="entry name" value="Leu-rich_rpt"/>
</dbReference>
<comment type="catalytic activity">
    <reaction evidence="16">
        <text>L-threonyl-[protein] + ATP = O-phospho-L-threonyl-[protein] + ADP + H(+)</text>
        <dbReference type="Rhea" id="RHEA:46608"/>
        <dbReference type="Rhea" id="RHEA-COMP:11060"/>
        <dbReference type="Rhea" id="RHEA-COMP:11605"/>
        <dbReference type="ChEBI" id="CHEBI:15378"/>
        <dbReference type="ChEBI" id="CHEBI:30013"/>
        <dbReference type="ChEBI" id="CHEBI:30616"/>
        <dbReference type="ChEBI" id="CHEBI:61977"/>
        <dbReference type="ChEBI" id="CHEBI:456216"/>
        <dbReference type="EC" id="2.7.11.1"/>
    </reaction>
</comment>
<dbReference type="Gene3D" id="3.30.200.20">
    <property type="entry name" value="Phosphorylase Kinase, domain 1"/>
    <property type="match status" value="1"/>
</dbReference>
<feature type="compositionally biased region" description="Basic and acidic residues" evidence="19">
    <location>
        <begin position="845"/>
        <end position="854"/>
    </location>
</feature>
<evidence type="ECO:0000256" key="5">
    <source>
        <dbReference type="ARBA" id="ARBA00022614"/>
    </source>
</evidence>